<keyword evidence="5" id="KW-1185">Reference proteome</keyword>
<protein>
    <recommendedName>
        <fullName evidence="3">Retrotransposon gag domain-containing protein</fullName>
    </recommendedName>
</protein>
<dbReference type="Proteomes" id="UP001165190">
    <property type="component" value="Unassembled WGS sequence"/>
</dbReference>
<keyword evidence="1" id="KW-0175">Coiled coil</keyword>
<proteinExistence type="predicted"/>
<evidence type="ECO:0000313" key="4">
    <source>
        <dbReference type="EMBL" id="GMJ04325.1"/>
    </source>
</evidence>
<evidence type="ECO:0000256" key="2">
    <source>
        <dbReference type="SAM" id="MobiDB-lite"/>
    </source>
</evidence>
<reference evidence="4" key="1">
    <citation type="submission" date="2023-05" db="EMBL/GenBank/DDBJ databases">
        <title>Genome and transcriptome analyses reveal genes involved in the formation of fine ridges on petal epidermal cells in Hibiscus trionum.</title>
        <authorList>
            <person name="Koshimizu S."/>
            <person name="Masuda S."/>
            <person name="Ishii T."/>
            <person name="Shirasu K."/>
            <person name="Hoshino A."/>
            <person name="Arita M."/>
        </authorList>
    </citation>
    <scope>NUCLEOTIDE SEQUENCE</scope>
    <source>
        <strain evidence="4">Hamamatsu line</strain>
    </source>
</reference>
<accession>A0A9W7IXE5</accession>
<name>A0A9W7IXE5_HIBTR</name>
<sequence length="341" mass="39369">MTNPSDASIDATMKTVETHAGKAKRASSRDAISSLQDKVTRLENNTNEFRERLDVVENRLDALESRGDGRKDDSHELEDRIETVELENRSLKDGLTELEKAMNVLKAELNIYKTAVANEVVTSPTRVLADVPKPKEFKGSRDAQETDTFLWSMNQYFRNTNIVDESTKVNIAYSYFTNNALLWWRRRCSEEPDRDVPVDTWEELQDEIHEVFYPKNAQRELHSKLRQLKHDNNIHDYVKKFTELKLQITNLGEDEGFSIFMDGLNRWASMELERRGVKDLSHALDEVEAIAKFEKRDSPKPKPKSKGWGDKNAKAGGEKFNHNRPFNNNNRQGRSTKPGER</sequence>
<dbReference type="OrthoDB" id="994996at2759"/>
<dbReference type="Gene3D" id="1.10.287.1490">
    <property type="match status" value="1"/>
</dbReference>
<feature type="coiled-coil region" evidence="1">
    <location>
        <begin position="25"/>
        <end position="115"/>
    </location>
</feature>
<comment type="caution">
    <text evidence="4">The sequence shown here is derived from an EMBL/GenBank/DDBJ whole genome shotgun (WGS) entry which is preliminary data.</text>
</comment>
<dbReference type="AlphaFoldDB" id="A0A9W7IXE5"/>
<evidence type="ECO:0000256" key="1">
    <source>
        <dbReference type="SAM" id="Coils"/>
    </source>
</evidence>
<dbReference type="InterPro" id="IPR005162">
    <property type="entry name" value="Retrotrans_gag_dom"/>
</dbReference>
<gene>
    <name evidence="4" type="ORF">HRI_004101700</name>
</gene>
<evidence type="ECO:0000259" key="3">
    <source>
        <dbReference type="Pfam" id="PF03732"/>
    </source>
</evidence>
<dbReference type="Pfam" id="PF03732">
    <property type="entry name" value="Retrotrans_gag"/>
    <property type="match status" value="1"/>
</dbReference>
<feature type="domain" description="Retrotransposon gag" evidence="3">
    <location>
        <begin position="171"/>
        <end position="266"/>
    </location>
</feature>
<dbReference type="EMBL" id="BSYR01000038">
    <property type="protein sequence ID" value="GMJ04325.1"/>
    <property type="molecule type" value="Genomic_DNA"/>
</dbReference>
<evidence type="ECO:0000313" key="5">
    <source>
        <dbReference type="Proteomes" id="UP001165190"/>
    </source>
</evidence>
<organism evidence="4 5">
    <name type="scientific">Hibiscus trionum</name>
    <name type="common">Flower of an hour</name>
    <dbReference type="NCBI Taxonomy" id="183268"/>
    <lineage>
        <taxon>Eukaryota</taxon>
        <taxon>Viridiplantae</taxon>
        <taxon>Streptophyta</taxon>
        <taxon>Embryophyta</taxon>
        <taxon>Tracheophyta</taxon>
        <taxon>Spermatophyta</taxon>
        <taxon>Magnoliopsida</taxon>
        <taxon>eudicotyledons</taxon>
        <taxon>Gunneridae</taxon>
        <taxon>Pentapetalae</taxon>
        <taxon>rosids</taxon>
        <taxon>malvids</taxon>
        <taxon>Malvales</taxon>
        <taxon>Malvaceae</taxon>
        <taxon>Malvoideae</taxon>
        <taxon>Hibiscus</taxon>
    </lineage>
</organism>
<dbReference type="SUPFAM" id="SSF57997">
    <property type="entry name" value="Tropomyosin"/>
    <property type="match status" value="1"/>
</dbReference>
<feature type="compositionally biased region" description="Basic and acidic residues" evidence="2">
    <location>
        <begin position="307"/>
        <end position="321"/>
    </location>
</feature>
<feature type="region of interest" description="Disordered" evidence="2">
    <location>
        <begin position="292"/>
        <end position="341"/>
    </location>
</feature>